<evidence type="ECO:0000313" key="2">
    <source>
        <dbReference type="EMBL" id="AOZ65019.1"/>
    </source>
</evidence>
<evidence type="ECO:0000256" key="1">
    <source>
        <dbReference type="SAM" id="MobiDB-lite"/>
    </source>
</evidence>
<proteinExistence type="predicted"/>
<name>A0A1I9SDU2_9CAUD</name>
<keyword evidence="3" id="KW-1185">Reference proteome</keyword>
<reference evidence="2" key="1">
    <citation type="submission" date="2018-02" db="EMBL/GenBank/DDBJ databases">
        <authorList>
            <person name="Bhuiyan S."/>
            <person name="Garcia C."/>
            <person name="Cox E.C."/>
            <person name="Ali D.J."/>
            <person name="Quadri S.Y."/>
            <person name="Layton S.R."/>
            <person name="Benjamin R.C."/>
            <person name="Hughes L.E."/>
            <person name="Garlena R.A."/>
            <person name="Russell D.A."/>
            <person name="Pope W.H."/>
            <person name="Jacobs-Sera D."/>
            <person name="Hendrix R.W."/>
            <person name="Hatfull G.F."/>
        </authorList>
    </citation>
    <scope>NUCLEOTIDE SEQUENCE</scope>
</reference>
<accession>A0A1I9SDU2</accession>
<sequence>MATKKQKREAALAKREQFMKEERERGLEALAADRRRREAEEEAAQERIRGMMGRYRAILAQHGIHD</sequence>
<organism evidence="2 3">
    <name type="scientific">Streptomyces phage Rima</name>
    <dbReference type="NCBI Taxonomy" id="1897525"/>
    <lineage>
        <taxon>Viruses</taxon>
        <taxon>Duplodnaviria</taxon>
        <taxon>Heunggongvirae</taxon>
        <taxon>Uroviricota</taxon>
        <taxon>Caudoviricetes</taxon>
        <taxon>Rimavirus</taxon>
        <taxon>Rimavirus rima</taxon>
    </lineage>
</organism>
<dbReference type="Proteomes" id="UP000221790">
    <property type="component" value="Segment"/>
</dbReference>
<dbReference type="KEGG" id="vg:40072327"/>
<evidence type="ECO:0000313" key="3">
    <source>
        <dbReference type="Proteomes" id="UP000221790"/>
    </source>
</evidence>
<dbReference type="GeneID" id="40072327"/>
<feature type="compositionally biased region" description="Basic and acidic residues" evidence="1">
    <location>
        <begin position="8"/>
        <end position="22"/>
    </location>
</feature>
<dbReference type="RefSeq" id="YP_009596728.1">
    <property type="nucleotide sequence ID" value="NC_041889.1"/>
</dbReference>
<feature type="region of interest" description="Disordered" evidence="1">
    <location>
        <begin position="1"/>
        <end position="22"/>
    </location>
</feature>
<gene>
    <name evidence="2" type="primary">67</name>
    <name evidence="2" type="ORF">SEA_RIMA_67</name>
</gene>
<dbReference type="EMBL" id="KX670790">
    <property type="protein sequence ID" value="AOZ65019.1"/>
    <property type="molecule type" value="Genomic_DNA"/>
</dbReference>
<protein>
    <submittedName>
        <fullName evidence="2">Uncharacterized protein</fullName>
    </submittedName>
</protein>